<dbReference type="Gene3D" id="2.60.40.10">
    <property type="entry name" value="Immunoglobulins"/>
    <property type="match status" value="1"/>
</dbReference>
<dbReference type="EMBL" id="JBHSPX010000008">
    <property type="protein sequence ID" value="MFC6065945.1"/>
    <property type="molecule type" value="Genomic_DNA"/>
</dbReference>
<dbReference type="PANTHER" id="PTHR42715:SF10">
    <property type="entry name" value="BETA-GLUCOSIDASE"/>
    <property type="match status" value="1"/>
</dbReference>
<dbReference type="SUPFAM" id="SSF52279">
    <property type="entry name" value="Beta-D-glucan exohydrolase, C-terminal domain"/>
    <property type="match status" value="1"/>
</dbReference>
<dbReference type="Pfam" id="PF00933">
    <property type="entry name" value="Glyco_hydro_3"/>
    <property type="match status" value="1"/>
</dbReference>
<dbReference type="PANTHER" id="PTHR42715">
    <property type="entry name" value="BETA-GLUCOSIDASE"/>
    <property type="match status" value="1"/>
</dbReference>
<evidence type="ECO:0000259" key="5">
    <source>
        <dbReference type="SMART" id="SM01217"/>
    </source>
</evidence>
<gene>
    <name evidence="6" type="ORF">ACFP4F_25860</name>
</gene>
<keyword evidence="7" id="KW-1185">Reference proteome</keyword>
<comment type="similarity">
    <text evidence="1 4">Belongs to the glycosyl hydrolase 3 family.</text>
</comment>
<dbReference type="InterPro" id="IPR017853">
    <property type="entry name" value="GH"/>
</dbReference>
<dbReference type="Pfam" id="PF14310">
    <property type="entry name" value="Fn3-like"/>
    <property type="match status" value="1"/>
</dbReference>
<dbReference type="PRINTS" id="PR00133">
    <property type="entry name" value="GLHYDRLASE3"/>
</dbReference>
<protein>
    <submittedName>
        <fullName evidence="6">Beta-glucosidase</fullName>
    </submittedName>
</protein>
<evidence type="ECO:0000256" key="4">
    <source>
        <dbReference type="RuleBase" id="RU361161"/>
    </source>
</evidence>
<dbReference type="InterPro" id="IPR019800">
    <property type="entry name" value="Glyco_hydro_3_AS"/>
</dbReference>
<dbReference type="Gene3D" id="3.20.20.300">
    <property type="entry name" value="Glycoside hydrolase, family 3, N-terminal domain"/>
    <property type="match status" value="1"/>
</dbReference>
<organism evidence="6 7">
    <name type="scientific">Streptomyces ochraceiscleroticus</name>
    <dbReference type="NCBI Taxonomy" id="47761"/>
    <lineage>
        <taxon>Bacteria</taxon>
        <taxon>Bacillati</taxon>
        <taxon>Actinomycetota</taxon>
        <taxon>Actinomycetes</taxon>
        <taxon>Kitasatosporales</taxon>
        <taxon>Streptomycetaceae</taxon>
        <taxon>Streptomyces</taxon>
    </lineage>
</organism>
<dbReference type="InterPro" id="IPR001764">
    <property type="entry name" value="Glyco_hydro_3_N"/>
</dbReference>
<keyword evidence="4" id="KW-0326">Glycosidase</keyword>
<dbReference type="Gene3D" id="2.60.120.260">
    <property type="entry name" value="Galactose-binding domain-like"/>
    <property type="match status" value="1"/>
</dbReference>
<dbReference type="Pfam" id="PF01915">
    <property type="entry name" value="Glyco_hydro_3_C"/>
    <property type="match status" value="1"/>
</dbReference>
<accession>A0ABW1MRB3</accession>
<dbReference type="PROSITE" id="PS00775">
    <property type="entry name" value="GLYCOSYL_HYDROL_F3"/>
    <property type="match status" value="1"/>
</dbReference>
<dbReference type="InterPro" id="IPR036962">
    <property type="entry name" value="Glyco_hydro_3_N_sf"/>
</dbReference>
<dbReference type="InterPro" id="IPR026891">
    <property type="entry name" value="Fn3-like"/>
</dbReference>
<evidence type="ECO:0000256" key="1">
    <source>
        <dbReference type="ARBA" id="ARBA00005336"/>
    </source>
</evidence>
<dbReference type="InterPro" id="IPR050288">
    <property type="entry name" value="Cellulose_deg_GH3"/>
</dbReference>
<proteinExistence type="inferred from homology"/>
<dbReference type="InterPro" id="IPR036881">
    <property type="entry name" value="Glyco_hydro_3_C_sf"/>
</dbReference>
<evidence type="ECO:0000256" key="3">
    <source>
        <dbReference type="ARBA" id="ARBA00023277"/>
    </source>
</evidence>
<dbReference type="Gene3D" id="3.40.50.1700">
    <property type="entry name" value="Glycoside hydrolase family 3 C-terminal domain"/>
    <property type="match status" value="1"/>
</dbReference>
<dbReference type="InterPro" id="IPR013783">
    <property type="entry name" value="Ig-like_fold"/>
</dbReference>
<evidence type="ECO:0000256" key="2">
    <source>
        <dbReference type="ARBA" id="ARBA00022801"/>
    </source>
</evidence>
<sequence length="847" mass="90169">MNAPFNDSTITTDDTDETVLPDSLVRQLPLIARLSLEEKVRLLTGETAFTLPGADSIGLAPMAFSDGPTGVRGLKFAGGEPVALFPNATLISGSWDDDIAREVGEMLSDEARRQDIHVVLGPTVNLHRSPLGGRLFEAYSEDPYLTGRTASAYVSGMQARGTAACLKHLVANESETLRNFVDSRVTERTLREVYLLPFEMAAEDAGAWSMMAAYNDINGVTATEHREIQQDIVKREWGWDGLIMSDWFAVKRTVASANGGLDLVMPGPDGPWGDLLVAAVRRGEVPEATVDEHLARLLLLAERTGALNAVTAGEGPWPAPDSDLRREQLRRIATRGMVLVKNNENVLPLDAPDALALFGRHAYETQGMGGGSAQVNPPHLTSIADALTARLGDRLTVVDGVDVRTRPVPADPTFVSDPVTGEPGVRVTYLAADGSELLSRHEDGTTITIGWDDDFTEEPAAVTFTARLNNQEGPVRLGGIAAGTWTVSAETGAVQRHELPITGYDPAEAMLRPPSCVAAFNLPAHALVTARLDIAGVDWAAMFAANPALDIAEESHLLATGSFGSVALVAEQRTTTDDEALADAERAARAADTAVVVVGLTEEDETEAVDKSTLALPGRQDELVRRVAAAAEHTVVVVNAATPILMPWLDDVDAVLVAGLPGQEAGDAVADVLTGRAEPTGRLVTSYPRADGQTPAWAVTPGEDLAVRYTEGPSIGYRGHHASTAPEPLFWFGQGLGYGSWDYVGATLVSGGRAPVVQVELANTGSRTSRETVQVYFQPVDAAHPVRLVGYTGVLVEPGATAKVEVACDSRLLRCWDEDGRAWRPLGAGELLVARGLGDVRARIHLP</sequence>
<keyword evidence="2 4" id="KW-0378">Hydrolase</keyword>
<evidence type="ECO:0000313" key="7">
    <source>
        <dbReference type="Proteomes" id="UP001596139"/>
    </source>
</evidence>
<reference evidence="7" key="1">
    <citation type="journal article" date="2019" name="Int. J. Syst. Evol. Microbiol.">
        <title>The Global Catalogue of Microorganisms (GCM) 10K type strain sequencing project: providing services to taxonomists for standard genome sequencing and annotation.</title>
        <authorList>
            <consortium name="The Broad Institute Genomics Platform"/>
            <consortium name="The Broad Institute Genome Sequencing Center for Infectious Disease"/>
            <person name="Wu L."/>
            <person name="Ma J."/>
        </authorList>
    </citation>
    <scope>NUCLEOTIDE SEQUENCE [LARGE SCALE GENOMIC DNA]</scope>
    <source>
        <strain evidence="7">CGMCC 1.15180</strain>
    </source>
</reference>
<dbReference type="RefSeq" id="WP_078648728.1">
    <property type="nucleotide sequence ID" value="NZ_JBHSPX010000008.1"/>
</dbReference>
<keyword evidence="3" id="KW-0119">Carbohydrate metabolism</keyword>
<dbReference type="SMART" id="SM01217">
    <property type="entry name" value="Fn3_like"/>
    <property type="match status" value="1"/>
</dbReference>
<name>A0ABW1MRB3_9ACTN</name>
<dbReference type="Proteomes" id="UP001596139">
    <property type="component" value="Unassembled WGS sequence"/>
</dbReference>
<comment type="caution">
    <text evidence="6">The sequence shown here is derived from an EMBL/GenBank/DDBJ whole genome shotgun (WGS) entry which is preliminary data.</text>
</comment>
<dbReference type="InterPro" id="IPR002772">
    <property type="entry name" value="Glyco_hydro_3_C"/>
</dbReference>
<evidence type="ECO:0000313" key="6">
    <source>
        <dbReference type="EMBL" id="MFC6065945.1"/>
    </source>
</evidence>
<dbReference type="SUPFAM" id="SSF51445">
    <property type="entry name" value="(Trans)glycosidases"/>
    <property type="match status" value="1"/>
</dbReference>
<feature type="domain" description="Fibronectin type III-like" evidence="5">
    <location>
        <begin position="771"/>
        <end position="837"/>
    </location>
</feature>